<dbReference type="EMBL" id="JACVDC010000002">
    <property type="protein sequence ID" value="MBC9794579.1"/>
    <property type="molecule type" value="Genomic_DNA"/>
</dbReference>
<organism evidence="2 3">
    <name type="scientific">Sinomicrobium weinanense</name>
    <dbReference type="NCBI Taxonomy" id="2842200"/>
    <lineage>
        <taxon>Bacteria</taxon>
        <taxon>Pseudomonadati</taxon>
        <taxon>Bacteroidota</taxon>
        <taxon>Flavobacteriia</taxon>
        <taxon>Flavobacteriales</taxon>
        <taxon>Flavobacteriaceae</taxon>
        <taxon>Sinomicrobium</taxon>
    </lineage>
</organism>
<evidence type="ECO:0000313" key="3">
    <source>
        <dbReference type="Proteomes" id="UP000653730"/>
    </source>
</evidence>
<feature type="domain" description="HTH marR-type" evidence="1">
    <location>
        <begin position="2"/>
        <end position="145"/>
    </location>
</feature>
<dbReference type="InterPro" id="IPR000835">
    <property type="entry name" value="HTH_MarR-typ"/>
</dbReference>
<dbReference type="Pfam" id="PF12802">
    <property type="entry name" value="MarR_2"/>
    <property type="match status" value="1"/>
</dbReference>
<accession>A0A926JNT0</accession>
<evidence type="ECO:0000259" key="1">
    <source>
        <dbReference type="PROSITE" id="PS50995"/>
    </source>
</evidence>
<dbReference type="Proteomes" id="UP000653730">
    <property type="component" value="Unassembled WGS sequence"/>
</dbReference>
<reference evidence="2 3" key="1">
    <citation type="submission" date="2020-09" db="EMBL/GenBank/DDBJ databases">
        <title>Sinomicrobium weinanense sp. nov., a halophilic bacteria isolated from saline-alkali soil.</title>
        <authorList>
            <person name="Wu P."/>
            <person name="Ren H."/>
            <person name="Mei Y."/>
            <person name="Liang Y."/>
            <person name="Chen Z."/>
        </authorList>
    </citation>
    <scope>NUCLEOTIDE SEQUENCE [LARGE SCALE GENOMIC DNA]</scope>
    <source>
        <strain evidence="2 3">FJxs</strain>
    </source>
</reference>
<dbReference type="PROSITE" id="PS50995">
    <property type="entry name" value="HTH_MARR_2"/>
    <property type="match status" value="1"/>
</dbReference>
<dbReference type="SMART" id="SM00347">
    <property type="entry name" value="HTH_MARR"/>
    <property type="match status" value="1"/>
</dbReference>
<protein>
    <submittedName>
        <fullName evidence="2">MarR family transcriptional regulator</fullName>
    </submittedName>
</protein>
<evidence type="ECO:0000313" key="2">
    <source>
        <dbReference type="EMBL" id="MBC9794579.1"/>
    </source>
</evidence>
<dbReference type="GO" id="GO:0003700">
    <property type="term" value="F:DNA-binding transcription factor activity"/>
    <property type="evidence" value="ECO:0007669"/>
    <property type="project" value="InterPro"/>
</dbReference>
<dbReference type="SUPFAM" id="SSF46785">
    <property type="entry name" value="Winged helix' DNA-binding domain"/>
    <property type="match status" value="1"/>
</dbReference>
<name>A0A926JNT0_9FLAO</name>
<dbReference type="Gene3D" id="1.10.10.10">
    <property type="entry name" value="Winged helix-like DNA-binding domain superfamily/Winged helix DNA-binding domain"/>
    <property type="match status" value="1"/>
</dbReference>
<sequence length="162" mass="18918">MENDFVKELGYFGFTMRLKRINDMLIQEGRKLYKELGVDIEPNWYVIFELLKVHQRLSITEIANRLLLAHPSVITITNKMIKAGYLESGTDKNDNRVRVLKLTEKARKKLPAYEKIWKSGEKGIARAFEDKDALGFLDLMEKTFGQNGFVKLTLDEYRKDQN</sequence>
<gene>
    <name evidence="2" type="ORF">IBL28_01260</name>
</gene>
<dbReference type="InterPro" id="IPR036388">
    <property type="entry name" value="WH-like_DNA-bd_sf"/>
</dbReference>
<proteinExistence type="predicted"/>
<dbReference type="InterPro" id="IPR036390">
    <property type="entry name" value="WH_DNA-bd_sf"/>
</dbReference>
<comment type="caution">
    <text evidence="2">The sequence shown here is derived from an EMBL/GenBank/DDBJ whole genome shotgun (WGS) entry which is preliminary data.</text>
</comment>
<keyword evidence="3" id="KW-1185">Reference proteome</keyword>
<dbReference type="AlphaFoldDB" id="A0A926JNT0"/>
<dbReference type="RefSeq" id="WP_187963738.1">
    <property type="nucleotide sequence ID" value="NZ_JACVDC010000002.1"/>
</dbReference>